<protein>
    <recommendedName>
        <fullName evidence="3">Glycosyltransferase RgtA/B/C/D-like domain-containing protein</fullName>
    </recommendedName>
</protein>
<feature type="transmembrane region" description="Helical" evidence="1">
    <location>
        <begin position="142"/>
        <end position="162"/>
    </location>
</feature>
<sequence>MLILLFLGIMGSMVIFLPKKLWGAHFLILFIKLLLVVSVSTVVSLHRYPGSLLPGNPDQFWYVETAQRIAVELRSKNFLDYYEIVNIHNRLYNILLGWITYLNGNSSVLLYRMFNTMISIAIAIIGYHFSISIYPNQRLYHTFAYIFLSFLPSLNIYSQFVLRDILISFVNILFFYLLWIRKWAILPIVIYIMYYLRLQMSYIYIASLLIYATILIFKSLHFESKKHKKYILILEIFIVMTLISYLLSLFFKVDYLFQYIFKFDFWKIIIRFPFSFLGLDFLIADESKSYFSRSILLLSRLLMIDGFILPLIYIFTVYRYFKVRNFDLINFINILSFIMMSYYIGYSIEYNVTFLRLWIPFYPILLLMILPSLKNIVFKYFYAILNFKRYII</sequence>
<proteinExistence type="predicted"/>
<name>A0A7C3RJI0_DICTH</name>
<feature type="transmembrane region" description="Helical" evidence="1">
    <location>
        <begin position="232"/>
        <end position="253"/>
    </location>
</feature>
<feature type="transmembrane region" description="Helical" evidence="1">
    <location>
        <begin position="265"/>
        <end position="283"/>
    </location>
</feature>
<feature type="transmembrane region" description="Helical" evidence="1">
    <location>
        <begin position="357"/>
        <end position="382"/>
    </location>
</feature>
<feature type="transmembrane region" description="Helical" evidence="1">
    <location>
        <begin position="202"/>
        <end position="220"/>
    </location>
</feature>
<keyword evidence="1" id="KW-0812">Transmembrane</keyword>
<feature type="transmembrane region" description="Helical" evidence="1">
    <location>
        <begin position="109"/>
        <end position="130"/>
    </location>
</feature>
<gene>
    <name evidence="2" type="ORF">ENW00_03135</name>
</gene>
<feature type="transmembrane region" description="Helical" evidence="1">
    <location>
        <begin position="328"/>
        <end position="345"/>
    </location>
</feature>
<evidence type="ECO:0000313" key="2">
    <source>
        <dbReference type="EMBL" id="HFX13139.1"/>
    </source>
</evidence>
<dbReference type="EMBL" id="DTIN01000010">
    <property type="protein sequence ID" value="HFX13139.1"/>
    <property type="molecule type" value="Genomic_DNA"/>
</dbReference>
<reference evidence="2" key="1">
    <citation type="journal article" date="2020" name="mSystems">
        <title>Genome- and Community-Level Interaction Insights into Carbon Utilization and Element Cycling Functions of Hydrothermarchaeota in Hydrothermal Sediment.</title>
        <authorList>
            <person name="Zhou Z."/>
            <person name="Liu Y."/>
            <person name="Xu W."/>
            <person name="Pan J."/>
            <person name="Luo Z.H."/>
            <person name="Li M."/>
        </authorList>
    </citation>
    <scope>NUCLEOTIDE SEQUENCE [LARGE SCALE GENOMIC DNA]</scope>
    <source>
        <strain evidence="2">SpSt-81</strain>
    </source>
</reference>
<feature type="transmembrane region" description="Helical" evidence="1">
    <location>
        <begin position="26"/>
        <end position="45"/>
    </location>
</feature>
<accession>A0A7C3RJI0</accession>
<evidence type="ECO:0008006" key="3">
    <source>
        <dbReference type="Google" id="ProtNLM"/>
    </source>
</evidence>
<evidence type="ECO:0000256" key="1">
    <source>
        <dbReference type="SAM" id="Phobius"/>
    </source>
</evidence>
<keyword evidence="1" id="KW-1133">Transmembrane helix</keyword>
<feature type="transmembrane region" description="Helical" evidence="1">
    <location>
        <begin position="174"/>
        <end position="196"/>
    </location>
</feature>
<comment type="caution">
    <text evidence="2">The sequence shown here is derived from an EMBL/GenBank/DDBJ whole genome shotgun (WGS) entry which is preliminary data.</text>
</comment>
<organism evidence="2">
    <name type="scientific">Dictyoglomus thermophilum</name>
    <dbReference type="NCBI Taxonomy" id="14"/>
    <lineage>
        <taxon>Bacteria</taxon>
        <taxon>Pseudomonadati</taxon>
        <taxon>Dictyoglomota</taxon>
        <taxon>Dictyoglomia</taxon>
        <taxon>Dictyoglomales</taxon>
        <taxon>Dictyoglomaceae</taxon>
        <taxon>Dictyoglomus</taxon>
    </lineage>
</organism>
<keyword evidence="1" id="KW-0472">Membrane</keyword>
<dbReference type="AlphaFoldDB" id="A0A7C3RJI0"/>
<feature type="transmembrane region" description="Helical" evidence="1">
    <location>
        <begin position="295"/>
        <end position="316"/>
    </location>
</feature>